<accession>A0A7T8EQZ2</accession>
<reference evidence="1" key="1">
    <citation type="submission" date="2021-01" db="EMBL/GenBank/DDBJ databases">
        <authorList>
            <person name="Merabishvili M."/>
            <person name="Lood C."/>
            <person name="Wagemans J."/>
        </authorList>
    </citation>
    <scope>NUCLEOTIDE SEQUENCE</scope>
</reference>
<dbReference type="EMBL" id="MW448170">
    <property type="protein sequence ID" value="QQO91495.1"/>
    <property type="molecule type" value="Genomic_DNA"/>
</dbReference>
<proteinExistence type="predicted"/>
<organism evidence="1">
    <name type="scientific">Klebsiella phage vB_KpnM_M1</name>
    <dbReference type="NCBI Taxonomy" id="2798806"/>
    <lineage>
        <taxon>Viruses</taxon>
        <taxon>Duplodnaviria</taxon>
        <taxon>Heunggongvirae</taxon>
        <taxon>Uroviricota</taxon>
        <taxon>Caudoviricetes</taxon>
        <taxon>Pantevenvirales</taxon>
        <taxon>Straboviridae</taxon>
        <taxon>Slopekvirus</taxon>
        <taxon>Klebsiella virus PMBT1</taxon>
    </lineage>
</organism>
<protein>
    <submittedName>
        <fullName evidence="1">Uncharacterized protein</fullName>
    </submittedName>
</protein>
<gene>
    <name evidence="1" type="ORF">vBKpnMM1_gp96</name>
</gene>
<sequence>MDGLIMKVNVSYESRVNGAQWRKLDNGQVERRLPGSDEWTLAAVLETEIDLATKDGILFEVKK</sequence>
<name>A0A7T8EQZ2_9CAUD</name>
<evidence type="ECO:0000313" key="1">
    <source>
        <dbReference type="EMBL" id="QQO91495.1"/>
    </source>
</evidence>
<dbReference type="Proteomes" id="UP000596017">
    <property type="component" value="Segment"/>
</dbReference>